<name>X0XG11_9ZZZZ</name>
<reference evidence="1" key="1">
    <citation type="journal article" date="2014" name="Front. Microbiol.">
        <title>High frequency of phylogenetically diverse reductive dehalogenase-homologous genes in deep subseafloor sedimentary metagenomes.</title>
        <authorList>
            <person name="Kawai M."/>
            <person name="Futagami T."/>
            <person name="Toyoda A."/>
            <person name="Takaki Y."/>
            <person name="Nishi S."/>
            <person name="Hori S."/>
            <person name="Arai W."/>
            <person name="Tsubouchi T."/>
            <person name="Morono Y."/>
            <person name="Uchiyama I."/>
            <person name="Ito T."/>
            <person name="Fujiyama A."/>
            <person name="Inagaki F."/>
            <person name="Takami H."/>
        </authorList>
    </citation>
    <scope>NUCLEOTIDE SEQUENCE</scope>
    <source>
        <strain evidence="1">Expedition CK06-06</strain>
    </source>
</reference>
<proteinExistence type="predicted"/>
<feature type="non-terminal residue" evidence="1">
    <location>
        <position position="247"/>
    </location>
</feature>
<feature type="non-terminal residue" evidence="1">
    <location>
        <position position="1"/>
    </location>
</feature>
<protein>
    <recommendedName>
        <fullName evidence="2">Disintegrin domain-containing protein</fullName>
    </recommendedName>
</protein>
<evidence type="ECO:0008006" key="2">
    <source>
        <dbReference type="Google" id="ProtNLM"/>
    </source>
</evidence>
<evidence type="ECO:0000313" key="1">
    <source>
        <dbReference type="EMBL" id="GAG35573.1"/>
    </source>
</evidence>
<dbReference type="AlphaFoldDB" id="X0XG11"/>
<gene>
    <name evidence="1" type="ORF">S01H1_68880</name>
</gene>
<accession>X0XG11</accession>
<dbReference type="EMBL" id="BARS01045694">
    <property type="protein sequence ID" value="GAG35573.1"/>
    <property type="molecule type" value="Genomic_DNA"/>
</dbReference>
<sequence>NGLAKIKVKVIEPKAETDEQDNQGDEEISAGDCGECQYLENHICVNYECCKNDDCQNNEICKIHECIKLNCEDCQYIKNHKCLDYKCCEDSDCNDNDISTNDKCINPRTTSASCSNILTDKCYSNSDCDDEDVSTKDICSGTPKKCSNTKITQCIDGDDYCPSECTHNNDDDCEIQVIDCGSNVLSLETVGNMPNFDCFIEASENCYPATLLNTLTIEFFGMVTSSTTFMELKGIELGKCIYYQRVE</sequence>
<organism evidence="1">
    <name type="scientific">marine sediment metagenome</name>
    <dbReference type="NCBI Taxonomy" id="412755"/>
    <lineage>
        <taxon>unclassified sequences</taxon>
        <taxon>metagenomes</taxon>
        <taxon>ecological metagenomes</taxon>
    </lineage>
</organism>
<comment type="caution">
    <text evidence="1">The sequence shown here is derived from an EMBL/GenBank/DDBJ whole genome shotgun (WGS) entry which is preliminary data.</text>
</comment>